<sequence>MDIAIFITLSINVFHFESCRTVSAEGKCSRSLSDGKKAWYCCDNYEDINGTCVACTDGYKSDNGEACRPCTKGLYGRKCGEVCACEKFQECNHKEGCRNFSDVVTAATFYEDLSTPRLLLMSSINPDTNEGKLKTEKMIIICTCTICLLLIICMIWFRHYTKQRLLPEKGAKNSGSKSTELGELKTLNACGIYDYIDESKICDLVRLPSIDQTQNRKEGDQLSNEFSDDDDDEDYSDDTENNNDETDKTLDDGYLKSYNMLKSSEANHRYSRTGVAGSRTSSDAVGRNTTDEVLQLASDEISSEKGQNDMSKYISIHEPDVLTVDVHCPISMHESVSDTQPTIDITSDIAISLV</sequence>
<keyword evidence="2" id="KW-1133">Transmembrane helix</keyword>
<evidence type="ECO:0000256" key="2">
    <source>
        <dbReference type="SAM" id="Phobius"/>
    </source>
</evidence>
<evidence type="ECO:0008006" key="5">
    <source>
        <dbReference type="Google" id="ProtNLM"/>
    </source>
</evidence>
<evidence type="ECO:0000313" key="4">
    <source>
        <dbReference type="Proteomes" id="UP000507470"/>
    </source>
</evidence>
<keyword evidence="4" id="KW-1185">Reference proteome</keyword>
<dbReference type="AlphaFoldDB" id="A0A6J8E9C2"/>
<dbReference type="OrthoDB" id="6117618at2759"/>
<feature type="compositionally biased region" description="Polar residues" evidence="1">
    <location>
        <begin position="278"/>
        <end position="287"/>
    </location>
</feature>
<keyword evidence="2" id="KW-0812">Transmembrane</keyword>
<reference evidence="3 4" key="1">
    <citation type="submission" date="2020-06" db="EMBL/GenBank/DDBJ databases">
        <authorList>
            <person name="Li R."/>
            <person name="Bekaert M."/>
        </authorList>
    </citation>
    <scope>NUCLEOTIDE SEQUENCE [LARGE SCALE GENOMIC DNA]</scope>
    <source>
        <strain evidence="4">wild</strain>
    </source>
</reference>
<name>A0A6J8E9C2_MYTCO</name>
<feature type="region of interest" description="Disordered" evidence="1">
    <location>
        <begin position="215"/>
        <end position="252"/>
    </location>
</feature>
<feature type="compositionally biased region" description="Acidic residues" evidence="1">
    <location>
        <begin position="226"/>
        <end position="244"/>
    </location>
</feature>
<proteinExistence type="predicted"/>
<evidence type="ECO:0000313" key="3">
    <source>
        <dbReference type="EMBL" id="CAC5416778.1"/>
    </source>
</evidence>
<feature type="transmembrane region" description="Helical" evidence="2">
    <location>
        <begin position="138"/>
        <end position="157"/>
    </location>
</feature>
<feature type="region of interest" description="Disordered" evidence="1">
    <location>
        <begin position="268"/>
        <end position="287"/>
    </location>
</feature>
<accession>A0A6J8E9C2</accession>
<dbReference type="Proteomes" id="UP000507470">
    <property type="component" value="Unassembled WGS sequence"/>
</dbReference>
<organism evidence="3 4">
    <name type="scientific">Mytilus coruscus</name>
    <name type="common">Sea mussel</name>
    <dbReference type="NCBI Taxonomy" id="42192"/>
    <lineage>
        <taxon>Eukaryota</taxon>
        <taxon>Metazoa</taxon>
        <taxon>Spiralia</taxon>
        <taxon>Lophotrochozoa</taxon>
        <taxon>Mollusca</taxon>
        <taxon>Bivalvia</taxon>
        <taxon>Autobranchia</taxon>
        <taxon>Pteriomorphia</taxon>
        <taxon>Mytilida</taxon>
        <taxon>Mytiloidea</taxon>
        <taxon>Mytilidae</taxon>
        <taxon>Mytilinae</taxon>
        <taxon>Mytilus</taxon>
    </lineage>
</organism>
<gene>
    <name evidence="3" type="ORF">MCOR_49363</name>
</gene>
<protein>
    <recommendedName>
        <fullName evidence="5">MEGF10_11</fullName>
    </recommendedName>
</protein>
<evidence type="ECO:0000256" key="1">
    <source>
        <dbReference type="SAM" id="MobiDB-lite"/>
    </source>
</evidence>
<keyword evidence="2" id="KW-0472">Membrane</keyword>
<dbReference type="EMBL" id="CACVKT020008684">
    <property type="protein sequence ID" value="CAC5416778.1"/>
    <property type="molecule type" value="Genomic_DNA"/>
</dbReference>